<comment type="subcellular location">
    <subcellularLocation>
        <location evidence="1">Cell membrane</location>
        <topology evidence="1">Multi-pass membrane protein</topology>
    </subcellularLocation>
</comment>
<evidence type="ECO:0000256" key="2">
    <source>
        <dbReference type="ARBA" id="ARBA00005262"/>
    </source>
</evidence>
<dbReference type="InterPro" id="IPR003370">
    <property type="entry name" value="Chromate_transpt"/>
</dbReference>
<protein>
    <submittedName>
        <fullName evidence="8">Chromate transporter</fullName>
    </submittedName>
</protein>
<evidence type="ECO:0000313" key="9">
    <source>
        <dbReference type="Proteomes" id="UP000023268"/>
    </source>
</evidence>
<comment type="similarity">
    <text evidence="2">Belongs to the chromate ion transporter (CHR) (TC 2.A.51) family.</text>
</comment>
<evidence type="ECO:0000256" key="4">
    <source>
        <dbReference type="ARBA" id="ARBA00022692"/>
    </source>
</evidence>
<accession>A0A016XIB3</accession>
<feature type="transmembrane region" description="Helical" evidence="7">
    <location>
        <begin position="153"/>
        <end position="171"/>
    </location>
</feature>
<dbReference type="OrthoDB" id="8596378at2"/>
<dbReference type="AlphaFoldDB" id="A0A016XIB3"/>
<gene>
    <name evidence="8" type="ORF">AZ34_09590</name>
</gene>
<dbReference type="Pfam" id="PF02417">
    <property type="entry name" value="Chromate_transp"/>
    <property type="match status" value="1"/>
</dbReference>
<keyword evidence="5 7" id="KW-1133">Transmembrane helix</keyword>
<dbReference type="GO" id="GO:0015109">
    <property type="term" value="F:chromate transmembrane transporter activity"/>
    <property type="evidence" value="ECO:0007669"/>
    <property type="project" value="InterPro"/>
</dbReference>
<keyword evidence="4 7" id="KW-0812">Transmembrane</keyword>
<evidence type="ECO:0000256" key="7">
    <source>
        <dbReference type="SAM" id="Phobius"/>
    </source>
</evidence>
<keyword evidence="6 7" id="KW-0472">Membrane</keyword>
<feature type="transmembrane region" description="Helical" evidence="7">
    <location>
        <begin position="177"/>
        <end position="193"/>
    </location>
</feature>
<dbReference type="RefSeq" id="WP_051509654.1">
    <property type="nucleotide sequence ID" value="NZ_JEMG01000001.1"/>
</dbReference>
<dbReference type="GO" id="GO:0005886">
    <property type="term" value="C:plasma membrane"/>
    <property type="evidence" value="ECO:0007669"/>
    <property type="project" value="UniProtKB-SubCell"/>
</dbReference>
<dbReference type="PANTHER" id="PTHR43663:SF1">
    <property type="entry name" value="CHROMATE TRANSPORTER"/>
    <property type="match status" value="1"/>
</dbReference>
<sequence length="212" mass="22521">MPETTMRPNPEPSGTVAPRSCADLFLSFTVLALQGFGGVAAVAQRELVERKRWMTNTQFVEEWAVAQIMPGPNLVNLSLMLGARHFGVRGALSALAGMLSAPLLVLLSLAWLYTQHADQAAVAGALRGMGAVAAGLVIGTGLKLIVALKNNPLHPAQCLLLGLACFVAIAWLRWPLLWVLLGLGGLAWTWAWVRLARRERSAPAPASTGSAP</sequence>
<evidence type="ECO:0000256" key="1">
    <source>
        <dbReference type="ARBA" id="ARBA00004651"/>
    </source>
</evidence>
<feature type="transmembrane region" description="Helical" evidence="7">
    <location>
        <begin position="90"/>
        <end position="113"/>
    </location>
</feature>
<evidence type="ECO:0000256" key="6">
    <source>
        <dbReference type="ARBA" id="ARBA00023136"/>
    </source>
</evidence>
<evidence type="ECO:0000256" key="3">
    <source>
        <dbReference type="ARBA" id="ARBA00022475"/>
    </source>
</evidence>
<dbReference type="EMBL" id="JEMG01000001">
    <property type="protein sequence ID" value="EYC51312.1"/>
    <property type="molecule type" value="Genomic_DNA"/>
</dbReference>
<name>A0A016XIB3_9BURK</name>
<evidence type="ECO:0000313" key="8">
    <source>
        <dbReference type="EMBL" id="EYC51312.1"/>
    </source>
</evidence>
<keyword evidence="3" id="KW-1003">Cell membrane</keyword>
<dbReference type="InterPro" id="IPR052518">
    <property type="entry name" value="CHR_Transporter"/>
</dbReference>
<proteinExistence type="inferred from homology"/>
<dbReference type="PANTHER" id="PTHR43663">
    <property type="entry name" value="CHROMATE TRANSPORT PROTEIN-RELATED"/>
    <property type="match status" value="1"/>
</dbReference>
<evidence type="ECO:0000256" key="5">
    <source>
        <dbReference type="ARBA" id="ARBA00022989"/>
    </source>
</evidence>
<dbReference type="STRING" id="1458275.AZ34_09590"/>
<comment type="caution">
    <text evidence="8">The sequence shown here is derived from an EMBL/GenBank/DDBJ whole genome shotgun (WGS) entry which is preliminary data.</text>
</comment>
<dbReference type="eggNOG" id="COG2059">
    <property type="taxonomic scope" value="Bacteria"/>
</dbReference>
<feature type="transmembrane region" description="Helical" evidence="7">
    <location>
        <begin position="125"/>
        <end position="146"/>
    </location>
</feature>
<feature type="transmembrane region" description="Helical" evidence="7">
    <location>
        <begin position="24"/>
        <end position="43"/>
    </location>
</feature>
<dbReference type="Proteomes" id="UP000023268">
    <property type="component" value="Unassembled WGS sequence"/>
</dbReference>
<reference evidence="8 9" key="1">
    <citation type="submission" date="2014-02" db="EMBL/GenBank/DDBJ databases">
        <title>Draft Genome of Hylemonella gracilis isolated from the Niagara River.</title>
        <authorList>
            <person name="Pawlowski D.R."/>
            <person name="Koudelka G.B."/>
        </authorList>
    </citation>
    <scope>NUCLEOTIDE SEQUENCE [LARGE SCALE GENOMIC DNA]</scope>
    <source>
        <strain evidence="8 9">Niagara R</strain>
    </source>
</reference>
<organism evidence="8 9">
    <name type="scientific">Hylemonella gracilis str. Niagara R</name>
    <dbReference type="NCBI Taxonomy" id="1458275"/>
    <lineage>
        <taxon>Bacteria</taxon>
        <taxon>Pseudomonadati</taxon>
        <taxon>Pseudomonadota</taxon>
        <taxon>Betaproteobacteria</taxon>
        <taxon>Burkholderiales</taxon>
        <taxon>Comamonadaceae</taxon>
        <taxon>Hylemonella</taxon>
    </lineage>
</organism>